<dbReference type="RefSeq" id="WP_202246140.1">
    <property type="nucleotide sequence ID" value="NZ_JAESIY010000012.1"/>
</dbReference>
<dbReference type="Gene3D" id="3.30.565.10">
    <property type="entry name" value="Histidine kinase-like ATPase, C-terminal domain"/>
    <property type="match status" value="1"/>
</dbReference>
<keyword evidence="9" id="KW-0157">Chromophore</keyword>
<keyword evidence="4" id="KW-0600">Photoreceptor protein</keyword>
<dbReference type="Pfam" id="PF01590">
    <property type="entry name" value="GAF"/>
    <property type="match status" value="1"/>
</dbReference>
<evidence type="ECO:0000256" key="10">
    <source>
        <dbReference type="ARBA" id="ARBA00023170"/>
    </source>
</evidence>
<comment type="caution">
    <text evidence="13">The sequence shown here is derived from an EMBL/GenBank/DDBJ whole genome shotgun (WGS) entry which is preliminary data.</text>
</comment>
<dbReference type="Proteomes" id="UP000659388">
    <property type="component" value="Unassembled WGS sequence"/>
</dbReference>
<dbReference type="Pfam" id="PF08446">
    <property type="entry name" value="PAS_2"/>
    <property type="match status" value="1"/>
</dbReference>
<dbReference type="InterPro" id="IPR029016">
    <property type="entry name" value="GAF-like_dom_sf"/>
</dbReference>
<keyword evidence="5" id="KW-0597">Phosphoprotein</keyword>
<dbReference type="Pfam" id="PF00360">
    <property type="entry name" value="PHY"/>
    <property type="match status" value="1"/>
</dbReference>
<organism evidence="13 14">
    <name type="scientific">Fulvivirga sediminis</name>
    <dbReference type="NCBI Taxonomy" id="2803949"/>
    <lineage>
        <taxon>Bacteria</taxon>
        <taxon>Pseudomonadati</taxon>
        <taxon>Bacteroidota</taxon>
        <taxon>Cytophagia</taxon>
        <taxon>Cytophagales</taxon>
        <taxon>Fulvivirgaceae</taxon>
        <taxon>Fulvivirga</taxon>
    </lineage>
</organism>
<dbReference type="EC" id="2.7.13.3" evidence="3"/>
<evidence type="ECO:0000256" key="4">
    <source>
        <dbReference type="ARBA" id="ARBA00022543"/>
    </source>
</evidence>
<dbReference type="Gene3D" id="3.30.450.20">
    <property type="entry name" value="PAS domain"/>
    <property type="match status" value="1"/>
</dbReference>
<dbReference type="SUPFAM" id="SSF55874">
    <property type="entry name" value="ATPase domain of HSP90 chaperone/DNA topoisomerase II/histidine kinase"/>
    <property type="match status" value="1"/>
</dbReference>
<dbReference type="InterPro" id="IPR043150">
    <property type="entry name" value="Phytochrome_PHY_sf"/>
</dbReference>
<keyword evidence="10" id="KW-0675">Receptor</keyword>
<dbReference type="GO" id="GO:0007234">
    <property type="term" value="P:osmosensory signaling via phosphorelay pathway"/>
    <property type="evidence" value="ECO:0007669"/>
    <property type="project" value="TreeGrafter"/>
</dbReference>
<dbReference type="GO" id="GO:0030295">
    <property type="term" value="F:protein kinase activator activity"/>
    <property type="evidence" value="ECO:0007669"/>
    <property type="project" value="TreeGrafter"/>
</dbReference>
<evidence type="ECO:0000256" key="9">
    <source>
        <dbReference type="ARBA" id="ARBA00022991"/>
    </source>
</evidence>
<evidence type="ECO:0000313" key="13">
    <source>
        <dbReference type="EMBL" id="MBL3658348.1"/>
    </source>
</evidence>
<evidence type="ECO:0000256" key="7">
    <source>
        <dbReference type="ARBA" id="ARBA00022679"/>
    </source>
</evidence>
<evidence type="ECO:0000313" key="14">
    <source>
        <dbReference type="Proteomes" id="UP000659388"/>
    </source>
</evidence>
<dbReference type="InterPro" id="IPR036890">
    <property type="entry name" value="HATPase_C_sf"/>
</dbReference>
<dbReference type="SMART" id="SM00387">
    <property type="entry name" value="HATPase_c"/>
    <property type="match status" value="1"/>
</dbReference>
<dbReference type="FunFam" id="3.30.565.10:FF:000006">
    <property type="entry name" value="Sensor histidine kinase WalK"/>
    <property type="match status" value="1"/>
</dbReference>
<feature type="domain" description="Phytochrome chromophore attachment site" evidence="11">
    <location>
        <begin position="138"/>
        <end position="296"/>
    </location>
</feature>
<dbReference type="Gene3D" id="3.30.450.40">
    <property type="match status" value="1"/>
</dbReference>
<evidence type="ECO:0000259" key="11">
    <source>
        <dbReference type="PROSITE" id="PS50046"/>
    </source>
</evidence>
<dbReference type="GO" id="GO:0006355">
    <property type="term" value="P:regulation of DNA-templated transcription"/>
    <property type="evidence" value="ECO:0007669"/>
    <property type="project" value="InterPro"/>
</dbReference>
<dbReference type="InterPro" id="IPR036097">
    <property type="entry name" value="HisK_dim/P_sf"/>
</dbReference>
<dbReference type="PROSITE" id="PS50109">
    <property type="entry name" value="HIS_KIN"/>
    <property type="match status" value="1"/>
</dbReference>
<gene>
    <name evidence="13" type="ORF">JL102_19505</name>
</gene>
<dbReference type="InterPro" id="IPR050351">
    <property type="entry name" value="BphY/WalK/GraS-like"/>
</dbReference>
<dbReference type="SUPFAM" id="SSF55785">
    <property type="entry name" value="PYP-like sensor domain (PAS domain)"/>
    <property type="match status" value="1"/>
</dbReference>
<sequence length="738" mass="83712">MTDSTLPSLQNCEKEPIHIIGKIQNIGFFLVLKQKGCKIIQASKNVDKFLNINYKDIIGKSISDIHIDGLPEVVSTLHLSQPHPNTLILPNQESFNLLIHSWEDNYIMEFEPQTMDSTDYDMQYFLGAAMSKIHNSANVQSLLYQTAEEIKKTTGYDRVMIYKFHSDWHGEVVSEAKEDDMESYHGLHYPASDIPAQARKLFKTNPVRFIHDVESEPTELYPSIPEGENKPTDLSLSSLRSSSPIHIQYLKNMGVGASLTISLLINDKLWGMIACHHKSPKFIDFKLRQTCQFMGQLFSSALQLHLMDKENEELEKSREIGSLLAGWTLREYSIIDGLTTHKHKLHELIDCSGAAIFAENKICRMGNAPAEEHIKDLVEWLNENQKEDILITDELSYRYPKALEYKELAAGLISARLSSGLGEYLLWFKPEALQTIYWGGNPDKAVNLEGNGSFASISPRQSFEKWAQVMENKSDPWTNANISAVVKLREDVLQVIIKKANEIRKLHDQLEEAYKELDAFSYTVSHDLRTPLTAVKVYSEILLEDRGDLFDDSAKDMVGKIIKNADRMTDLIKAVLHYSKIGKIETTFTTVKVDGLISQVMDDLKTSYKEQVIEFKVGSLPDIYGDEIMVGQVFSNLLSNAVKYSKKKPKSIVEINGEEKPEEVIYIISDNGIGIDMQHIGKVFQIFSRLTDEEGYEGHGVGMTIVKRIMDKHQGKIWIESLPNEGSTFYISFPKKLA</sequence>
<reference evidence="13" key="1">
    <citation type="submission" date="2021-01" db="EMBL/GenBank/DDBJ databases">
        <title>Fulvivirga kasyanovii gen. nov., sp nov., a novel member of the phylum Bacteroidetes isolated from seawater in a mussel farm.</title>
        <authorList>
            <person name="Zhao L.-H."/>
            <person name="Wang Z.-J."/>
        </authorList>
    </citation>
    <scope>NUCLEOTIDE SEQUENCE</scope>
    <source>
        <strain evidence="13">2943</strain>
    </source>
</reference>
<keyword evidence="14" id="KW-1185">Reference proteome</keyword>
<evidence type="ECO:0000256" key="6">
    <source>
        <dbReference type="ARBA" id="ARBA00022606"/>
    </source>
</evidence>
<dbReference type="EMBL" id="JAESIY010000012">
    <property type="protein sequence ID" value="MBL3658348.1"/>
    <property type="molecule type" value="Genomic_DNA"/>
</dbReference>
<dbReference type="InterPro" id="IPR035965">
    <property type="entry name" value="PAS-like_dom_sf"/>
</dbReference>
<dbReference type="GO" id="GO:0009881">
    <property type="term" value="F:photoreceptor activity"/>
    <property type="evidence" value="ECO:0007669"/>
    <property type="project" value="UniProtKB-KW"/>
</dbReference>
<dbReference type="PANTHER" id="PTHR42878">
    <property type="entry name" value="TWO-COMPONENT HISTIDINE KINASE"/>
    <property type="match status" value="1"/>
</dbReference>
<dbReference type="InterPro" id="IPR005467">
    <property type="entry name" value="His_kinase_dom"/>
</dbReference>
<accession>A0A937FD52</accession>
<evidence type="ECO:0000256" key="5">
    <source>
        <dbReference type="ARBA" id="ARBA00022553"/>
    </source>
</evidence>
<dbReference type="PRINTS" id="PR01033">
    <property type="entry name" value="PHYTOCHROME"/>
</dbReference>
<dbReference type="AlphaFoldDB" id="A0A937FD52"/>
<evidence type="ECO:0000256" key="1">
    <source>
        <dbReference type="ARBA" id="ARBA00000085"/>
    </source>
</evidence>
<evidence type="ECO:0000256" key="2">
    <source>
        <dbReference type="ARBA" id="ARBA00006402"/>
    </source>
</evidence>
<keyword evidence="7" id="KW-0808">Transferase</keyword>
<dbReference type="InterPro" id="IPR003594">
    <property type="entry name" value="HATPase_dom"/>
</dbReference>
<dbReference type="SUPFAM" id="SSF47384">
    <property type="entry name" value="Homodimeric domain of signal transducing histidine kinase"/>
    <property type="match status" value="1"/>
</dbReference>
<dbReference type="Pfam" id="PF00512">
    <property type="entry name" value="HisKA"/>
    <property type="match status" value="1"/>
</dbReference>
<dbReference type="Gene3D" id="1.10.287.130">
    <property type="match status" value="1"/>
</dbReference>
<comment type="similarity">
    <text evidence="2">In the N-terminal section; belongs to the phytochrome family.</text>
</comment>
<dbReference type="PANTHER" id="PTHR42878:SF15">
    <property type="entry name" value="BACTERIOPHYTOCHROME"/>
    <property type="match status" value="1"/>
</dbReference>
<proteinExistence type="inferred from homology"/>
<dbReference type="InterPro" id="IPR013654">
    <property type="entry name" value="PAS_2"/>
</dbReference>
<dbReference type="SMART" id="SM00388">
    <property type="entry name" value="HisKA"/>
    <property type="match status" value="1"/>
</dbReference>
<dbReference type="InterPro" id="IPR013515">
    <property type="entry name" value="Phytochrome_cen-reg"/>
</dbReference>
<protein>
    <recommendedName>
        <fullName evidence="3">histidine kinase</fullName>
        <ecNumber evidence="3">2.7.13.3</ecNumber>
    </recommendedName>
</protein>
<dbReference type="GO" id="GO:0000155">
    <property type="term" value="F:phosphorelay sensor kinase activity"/>
    <property type="evidence" value="ECO:0007669"/>
    <property type="project" value="InterPro"/>
</dbReference>
<dbReference type="InterPro" id="IPR001294">
    <property type="entry name" value="Phytochrome"/>
</dbReference>
<dbReference type="SUPFAM" id="SSF55781">
    <property type="entry name" value="GAF domain-like"/>
    <property type="match status" value="2"/>
</dbReference>
<dbReference type="GO" id="GO:0009584">
    <property type="term" value="P:detection of visible light"/>
    <property type="evidence" value="ECO:0007669"/>
    <property type="project" value="InterPro"/>
</dbReference>
<comment type="catalytic activity">
    <reaction evidence="1">
        <text>ATP + protein L-histidine = ADP + protein N-phospho-L-histidine.</text>
        <dbReference type="EC" id="2.7.13.3"/>
    </reaction>
</comment>
<keyword evidence="8" id="KW-0418">Kinase</keyword>
<dbReference type="Gene3D" id="3.30.450.270">
    <property type="match status" value="1"/>
</dbReference>
<name>A0A937FD52_9BACT</name>
<dbReference type="Pfam" id="PF02518">
    <property type="entry name" value="HATPase_c"/>
    <property type="match status" value="1"/>
</dbReference>
<dbReference type="CDD" id="cd00082">
    <property type="entry name" value="HisKA"/>
    <property type="match status" value="1"/>
</dbReference>
<dbReference type="GO" id="GO:0000156">
    <property type="term" value="F:phosphorelay response regulator activity"/>
    <property type="evidence" value="ECO:0007669"/>
    <property type="project" value="TreeGrafter"/>
</dbReference>
<evidence type="ECO:0000256" key="3">
    <source>
        <dbReference type="ARBA" id="ARBA00012438"/>
    </source>
</evidence>
<evidence type="ECO:0000256" key="8">
    <source>
        <dbReference type="ARBA" id="ARBA00022777"/>
    </source>
</evidence>
<dbReference type="InterPro" id="IPR016132">
    <property type="entry name" value="Phyto_chromo_attachment"/>
</dbReference>
<dbReference type="InterPro" id="IPR003018">
    <property type="entry name" value="GAF"/>
</dbReference>
<keyword evidence="6" id="KW-0716">Sensory transduction</keyword>
<dbReference type="SMART" id="SM00065">
    <property type="entry name" value="GAF"/>
    <property type="match status" value="1"/>
</dbReference>
<feature type="domain" description="Histidine kinase" evidence="12">
    <location>
        <begin position="523"/>
        <end position="737"/>
    </location>
</feature>
<dbReference type="PROSITE" id="PS50046">
    <property type="entry name" value="PHYTOCHROME_2"/>
    <property type="match status" value="1"/>
</dbReference>
<evidence type="ECO:0000259" key="12">
    <source>
        <dbReference type="PROSITE" id="PS50109"/>
    </source>
</evidence>
<dbReference type="InterPro" id="IPR003661">
    <property type="entry name" value="HisK_dim/P_dom"/>
</dbReference>